<evidence type="ECO:0000256" key="3">
    <source>
        <dbReference type="ARBA" id="ARBA00023054"/>
    </source>
</evidence>
<evidence type="ECO:0000259" key="6">
    <source>
        <dbReference type="Pfam" id="PF02465"/>
    </source>
</evidence>
<dbReference type="Pfam" id="PF07195">
    <property type="entry name" value="FliD_C"/>
    <property type="match status" value="1"/>
</dbReference>
<dbReference type="InterPro" id="IPR003481">
    <property type="entry name" value="FliD_N"/>
</dbReference>
<keyword evidence="5" id="KW-0964">Secreted</keyword>
<protein>
    <recommendedName>
        <fullName evidence="5">Flagellar hook-associated protein 2</fullName>
        <shortName evidence="5">HAP2</shortName>
    </recommendedName>
    <alternativeName>
        <fullName evidence="5">Flagellar cap protein</fullName>
    </alternativeName>
</protein>
<keyword evidence="3" id="KW-0175">Coiled coil</keyword>
<feature type="domain" description="Flagellar hook-associated protein 2 N-terminal" evidence="6">
    <location>
        <begin position="10"/>
        <end position="113"/>
    </location>
</feature>
<accession>A0A0U2ZL84</accession>
<evidence type="ECO:0000313" key="8">
    <source>
        <dbReference type="EMBL" id="ALS99084.1"/>
    </source>
</evidence>
<dbReference type="KEGG" id="lal:AT746_12955"/>
<dbReference type="InterPro" id="IPR010809">
    <property type="entry name" value="FliD_C"/>
</dbReference>
<dbReference type="STRING" id="1526571.AT746_12955"/>
<dbReference type="EMBL" id="CP013650">
    <property type="protein sequence ID" value="ALS99084.1"/>
    <property type="molecule type" value="Genomic_DNA"/>
</dbReference>
<dbReference type="InterPro" id="IPR040026">
    <property type="entry name" value="FliD"/>
</dbReference>
<gene>
    <name evidence="8" type="ORF">AT746_12955</name>
</gene>
<evidence type="ECO:0000256" key="1">
    <source>
        <dbReference type="ARBA" id="ARBA00009764"/>
    </source>
</evidence>
<dbReference type="GO" id="GO:0005576">
    <property type="term" value="C:extracellular region"/>
    <property type="evidence" value="ECO:0007669"/>
    <property type="project" value="UniProtKB-SubCell"/>
</dbReference>
<evidence type="ECO:0000256" key="2">
    <source>
        <dbReference type="ARBA" id="ARBA00011255"/>
    </source>
</evidence>
<dbReference type="PANTHER" id="PTHR30288:SF0">
    <property type="entry name" value="FLAGELLAR HOOK-ASSOCIATED PROTEIN 2"/>
    <property type="match status" value="1"/>
</dbReference>
<evidence type="ECO:0000256" key="5">
    <source>
        <dbReference type="RuleBase" id="RU362066"/>
    </source>
</evidence>
<keyword evidence="8" id="KW-0969">Cilium</keyword>
<reference evidence="8 9" key="1">
    <citation type="submission" date="2015-12" db="EMBL/GenBank/DDBJ databases">
        <title>Complete genome of Lacimicrobium alkaliphilum KCTC 32984.</title>
        <authorList>
            <person name="Kim S.-G."/>
            <person name="Lee Y.-J."/>
        </authorList>
    </citation>
    <scope>NUCLEOTIDE SEQUENCE [LARGE SCALE GENOMIC DNA]</scope>
    <source>
        <strain evidence="8 9">YelD216</strain>
    </source>
</reference>
<dbReference type="AlphaFoldDB" id="A0A0U2ZL84"/>
<dbReference type="Proteomes" id="UP000068447">
    <property type="component" value="Chromosome"/>
</dbReference>
<organism evidence="8 9">
    <name type="scientific">Lacimicrobium alkaliphilum</name>
    <dbReference type="NCBI Taxonomy" id="1526571"/>
    <lineage>
        <taxon>Bacteria</taxon>
        <taxon>Pseudomonadati</taxon>
        <taxon>Pseudomonadota</taxon>
        <taxon>Gammaproteobacteria</taxon>
        <taxon>Alteromonadales</taxon>
        <taxon>Alteromonadaceae</taxon>
        <taxon>Lacimicrobium</taxon>
    </lineage>
</organism>
<comment type="similarity">
    <text evidence="1 5">Belongs to the FliD family.</text>
</comment>
<dbReference type="PANTHER" id="PTHR30288">
    <property type="entry name" value="FLAGELLAR CAP/ASSEMBLY PROTEIN FLID"/>
    <property type="match status" value="1"/>
</dbReference>
<evidence type="ECO:0000259" key="7">
    <source>
        <dbReference type="Pfam" id="PF07195"/>
    </source>
</evidence>
<dbReference type="InterPro" id="IPR010810">
    <property type="entry name" value="Flagellin_hook_IN_motif"/>
</dbReference>
<comment type="subcellular location">
    <subcellularLocation>
        <location evidence="5">Secreted</location>
    </subcellularLocation>
    <subcellularLocation>
        <location evidence="5">Bacterial flagellum</location>
    </subcellularLocation>
</comment>
<proteinExistence type="inferred from homology"/>
<comment type="subunit">
    <text evidence="2 5">Homopentamer.</text>
</comment>
<keyword evidence="9" id="KW-1185">Reference proteome</keyword>
<dbReference type="GO" id="GO:0009421">
    <property type="term" value="C:bacterial-type flagellum filament cap"/>
    <property type="evidence" value="ECO:0007669"/>
    <property type="project" value="InterPro"/>
</dbReference>
<name>A0A0U2ZL84_9ALTE</name>
<dbReference type="Pfam" id="PF07196">
    <property type="entry name" value="Flagellin_IN"/>
    <property type="match status" value="1"/>
</dbReference>
<feature type="domain" description="Flagellar hook-associated protein 2 C-terminal" evidence="7">
    <location>
        <begin position="237"/>
        <end position="474"/>
    </location>
</feature>
<keyword evidence="8" id="KW-0282">Flagellum</keyword>
<dbReference type="GO" id="GO:0071973">
    <property type="term" value="P:bacterial-type flagellum-dependent cell motility"/>
    <property type="evidence" value="ECO:0007669"/>
    <property type="project" value="TreeGrafter"/>
</dbReference>
<sequence>MAIQSLGVGSGLALDDLVRQLIEAERKPKQDRLDKREESLDAVISGIGQLKSKMDAFKDSVDALRRDSQLQSRSAVATHPGITSEEGAGPFTAEASNSAVTGSYKIAITQLAEGSRIETADAVDGGFSSKTDSVSGTAGSLTFKVGSESFDVNVTAGMTMEQLRNKINANADNFGVTASIISTGTVDGGAKLVFSSDKTGAGNDLQIVNNDNIADLNRVSTTDSTETATYLTPVKNATNAQATIDGILVESETNRFENVIDNVAFTATELSTKDAVGDFQESTLNIGFDKEGTEKKIRDFVDDYNSLISEIGTLTKYGQSELEDDGALAGDFMARGISSGLANIASGTVSTSELGSLFQIGIAFDEDGKLEISDFDEFGFGSGEDRLNKALDENFDQIANLFTDDNEGIATRMYDYLREYTTFDGLLRTREQSVKDEKDQLGKERERFELQMLNFEDIQRKKYLALDQTVSQLNRTGSALMAALSSTGF</sequence>
<dbReference type="GO" id="GO:0009424">
    <property type="term" value="C:bacterial-type flagellum hook"/>
    <property type="evidence" value="ECO:0007669"/>
    <property type="project" value="UniProtKB-UniRule"/>
</dbReference>
<evidence type="ECO:0000256" key="4">
    <source>
        <dbReference type="ARBA" id="ARBA00023143"/>
    </source>
</evidence>
<dbReference type="OrthoDB" id="9810816at2"/>
<dbReference type="Pfam" id="PF02465">
    <property type="entry name" value="FliD_N"/>
    <property type="match status" value="1"/>
</dbReference>
<dbReference type="RefSeq" id="WP_062480956.1">
    <property type="nucleotide sequence ID" value="NZ_CP013650.1"/>
</dbReference>
<evidence type="ECO:0000313" key="9">
    <source>
        <dbReference type="Proteomes" id="UP000068447"/>
    </source>
</evidence>
<comment type="function">
    <text evidence="5">Required for morphogenesis and for the elongation of the flagellar filament by facilitating polymerization of the flagellin monomers at the tip of growing filament. Forms a capping structure, which prevents flagellin subunits (transported through the central channel of the flagellum) from leaking out without polymerization at the distal end.</text>
</comment>
<dbReference type="GO" id="GO:0007155">
    <property type="term" value="P:cell adhesion"/>
    <property type="evidence" value="ECO:0007669"/>
    <property type="project" value="InterPro"/>
</dbReference>
<keyword evidence="4 5" id="KW-0975">Bacterial flagellum</keyword>
<keyword evidence="8" id="KW-0966">Cell projection</keyword>